<dbReference type="SUPFAM" id="SSF51735">
    <property type="entry name" value="NAD(P)-binding Rossmann-fold domains"/>
    <property type="match status" value="1"/>
</dbReference>
<evidence type="ECO:0000256" key="5">
    <source>
        <dbReference type="RuleBase" id="RU361277"/>
    </source>
</evidence>
<evidence type="ECO:0000313" key="9">
    <source>
        <dbReference type="Proteomes" id="UP000655208"/>
    </source>
</evidence>
<feature type="domain" description="Alcohol dehydrogenase-like N-terminal" evidence="7">
    <location>
        <begin position="23"/>
        <end position="131"/>
    </location>
</feature>
<dbReference type="Pfam" id="PF08240">
    <property type="entry name" value="ADH_N"/>
    <property type="match status" value="1"/>
</dbReference>
<dbReference type="PROSITE" id="PS00059">
    <property type="entry name" value="ADH_ZINC"/>
    <property type="match status" value="1"/>
</dbReference>
<comment type="caution">
    <text evidence="8">The sequence shown here is derived from an EMBL/GenBank/DDBJ whole genome shotgun (WGS) entry which is preliminary data.</text>
</comment>
<dbReference type="EMBL" id="BMNA01000002">
    <property type="protein sequence ID" value="GGL93870.1"/>
    <property type="molecule type" value="Genomic_DNA"/>
</dbReference>
<proteinExistence type="inferred from homology"/>
<evidence type="ECO:0000256" key="1">
    <source>
        <dbReference type="ARBA" id="ARBA00001947"/>
    </source>
</evidence>
<dbReference type="InterPro" id="IPR050129">
    <property type="entry name" value="Zn_alcohol_dh"/>
</dbReference>
<reference evidence="8" key="2">
    <citation type="submission" date="2020-09" db="EMBL/GenBank/DDBJ databases">
        <authorList>
            <person name="Sun Q."/>
            <person name="Zhou Y."/>
        </authorList>
    </citation>
    <scope>NUCLEOTIDE SEQUENCE</scope>
    <source>
        <strain evidence="8">CGMCC 4.7308</strain>
    </source>
</reference>
<accession>A0A917SRD8</accession>
<organism evidence="8 9">
    <name type="scientific">Nakamurella endophytica</name>
    <dbReference type="NCBI Taxonomy" id="1748367"/>
    <lineage>
        <taxon>Bacteria</taxon>
        <taxon>Bacillati</taxon>
        <taxon>Actinomycetota</taxon>
        <taxon>Actinomycetes</taxon>
        <taxon>Nakamurellales</taxon>
        <taxon>Nakamurellaceae</taxon>
        <taxon>Nakamurella</taxon>
    </lineage>
</organism>
<dbReference type="InterPro" id="IPR002328">
    <property type="entry name" value="ADH_Zn_CS"/>
</dbReference>
<reference evidence="8" key="1">
    <citation type="journal article" date="2014" name="Int. J. Syst. Evol. Microbiol.">
        <title>Complete genome sequence of Corynebacterium casei LMG S-19264T (=DSM 44701T), isolated from a smear-ripened cheese.</title>
        <authorList>
            <consortium name="US DOE Joint Genome Institute (JGI-PGF)"/>
            <person name="Walter F."/>
            <person name="Albersmeier A."/>
            <person name="Kalinowski J."/>
            <person name="Ruckert C."/>
        </authorList>
    </citation>
    <scope>NUCLEOTIDE SEQUENCE</scope>
    <source>
        <strain evidence="8">CGMCC 4.7308</strain>
    </source>
</reference>
<dbReference type="SUPFAM" id="SSF50129">
    <property type="entry name" value="GroES-like"/>
    <property type="match status" value="1"/>
</dbReference>
<keyword evidence="4" id="KW-0560">Oxidoreductase</keyword>
<dbReference type="GO" id="GO:0016491">
    <property type="term" value="F:oxidoreductase activity"/>
    <property type="evidence" value="ECO:0007669"/>
    <property type="project" value="UniProtKB-KW"/>
</dbReference>
<keyword evidence="9" id="KW-1185">Reference proteome</keyword>
<dbReference type="Pfam" id="PF00107">
    <property type="entry name" value="ADH_zinc_N"/>
    <property type="match status" value="1"/>
</dbReference>
<dbReference type="InterPro" id="IPR011032">
    <property type="entry name" value="GroES-like_sf"/>
</dbReference>
<dbReference type="GO" id="GO:0008270">
    <property type="term" value="F:zinc ion binding"/>
    <property type="evidence" value="ECO:0007669"/>
    <property type="project" value="InterPro"/>
</dbReference>
<dbReference type="AlphaFoldDB" id="A0A917SRD8"/>
<evidence type="ECO:0000259" key="6">
    <source>
        <dbReference type="Pfam" id="PF00107"/>
    </source>
</evidence>
<sequence length="331" mass="34282">MKALVYRALGVAELTDLPVPTPGPGEVLLRVDAAGICRTDLEILAGNYSAIFPVVPGHEFAGTVVDLGAGVDPSWRNRQVAVDPLITCGHCRWCRAGRPNLCADFQAYGSERDGGLAEYVAVRTENLVNAEDLAPEVAALAEPLACAENGAARAGVGPADDVLIAGAGPIGLLMLTAFGVRGARVTVAEPQAQRRERAHRFGAAESFASVPEAVAARDGAGFDLVADVSGRPDVVQQCLGAIRKGGRLLLFGVCPPGSAVQLDPHDVYARELTVLGSFSVNGTLPAAVASLRDTTAPVAELITHRLPLDALPGAFDLVGAPDSLKVQLAPH</sequence>
<dbReference type="InterPro" id="IPR036291">
    <property type="entry name" value="NAD(P)-bd_dom_sf"/>
</dbReference>
<dbReference type="Gene3D" id="3.90.180.10">
    <property type="entry name" value="Medium-chain alcohol dehydrogenases, catalytic domain"/>
    <property type="match status" value="1"/>
</dbReference>
<dbReference type="InterPro" id="IPR013149">
    <property type="entry name" value="ADH-like_C"/>
</dbReference>
<evidence type="ECO:0000259" key="7">
    <source>
        <dbReference type="Pfam" id="PF08240"/>
    </source>
</evidence>
<dbReference type="Proteomes" id="UP000655208">
    <property type="component" value="Unassembled WGS sequence"/>
</dbReference>
<dbReference type="RefSeq" id="WP_188940580.1">
    <property type="nucleotide sequence ID" value="NZ_BMNA01000002.1"/>
</dbReference>
<evidence type="ECO:0000256" key="3">
    <source>
        <dbReference type="ARBA" id="ARBA00022833"/>
    </source>
</evidence>
<evidence type="ECO:0000313" key="8">
    <source>
        <dbReference type="EMBL" id="GGL93870.1"/>
    </source>
</evidence>
<feature type="domain" description="Alcohol dehydrogenase-like C-terminal" evidence="6">
    <location>
        <begin position="169"/>
        <end position="289"/>
    </location>
</feature>
<name>A0A917SRD8_9ACTN</name>
<dbReference type="Gene3D" id="3.40.50.720">
    <property type="entry name" value="NAD(P)-binding Rossmann-like Domain"/>
    <property type="match status" value="1"/>
</dbReference>
<dbReference type="InterPro" id="IPR013154">
    <property type="entry name" value="ADH-like_N"/>
</dbReference>
<comment type="similarity">
    <text evidence="5">Belongs to the zinc-containing alcohol dehydrogenase family.</text>
</comment>
<protein>
    <submittedName>
        <fullName evidence="8">Zinc-binding dehydrogenase</fullName>
    </submittedName>
</protein>
<gene>
    <name evidence="8" type="ORF">GCM10011594_12140</name>
</gene>
<evidence type="ECO:0000256" key="4">
    <source>
        <dbReference type="ARBA" id="ARBA00023002"/>
    </source>
</evidence>
<keyword evidence="3 5" id="KW-0862">Zinc</keyword>
<dbReference type="PANTHER" id="PTHR43401:SF2">
    <property type="entry name" value="L-THREONINE 3-DEHYDROGENASE"/>
    <property type="match status" value="1"/>
</dbReference>
<comment type="cofactor">
    <cofactor evidence="1 5">
        <name>Zn(2+)</name>
        <dbReference type="ChEBI" id="CHEBI:29105"/>
    </cofactor>
</comment>
<dbReference type="PANTHER" id="PTHR43401">
    <property type="entry name" value="L-THREONINE 3-DEHYDROGENASE"/>
    <property type="match status" value="1"/>
</dbReference>
<keyword evidence="2 5" id="KW-0479">Metal-binding</keyword>
<evidence type="ECO:0000256" key="2">
    <source>
        <dbReference type="ARBA" id="ARBA00022723"/>
    </source>
</evidence>